<accession>A0AAV4RRM0</accession>
<name>A0AAV4RRM0_CAEEX</name>
<comment type="caution">
    <text evidence="1">The sequence shown here is derived from an EMBL/GenBank/DDBJ whole genome shotgun (WGS) entry which is preliminary data.</text>
</comment>
<protein>
    <submittedName>
        <fullName evidence="1">Uncharacterized protein</fullName>
    </submittedName>
</protein>
<reference evidence="1 2" key="1">
    <citation type="submission" date="2021-06" db="EMBL/GenBank/DDBJ databases">
        <title>Caerostris extrusa draft genome.</title>
        <authorList>
            <person name="Kono N."/>
            <person name="Arakawa K."/>
        </authorList>
    </citation>
    <scope>NUCLEOTIDE SEQUENCE [LARGE SCALE GENOMIC DNA]</scope>
</reference>
<organism evidence="1 2">
    <name type="scientific">Caerostris extrusa</name>
    <name type="common">Bark spider</name>
    <name type="synonym">Caerostris bankana</name>
    <dbReference type="NCBI Taxonomy" id="172846"/>
    <lineage>
        <taxon>Eukaryota</taxon>
        <taxon>Metazoa</taxon>
        <taxon>Ecdysozoa</taxon>
        <taxon>Arthropoda</taxon>
        <taxon>Chelicerata</taxon>
        <taxon>Arachnida</taxon>
        <taxon>Araneae</taxon>
        <taxon>Araneomorphae</taxon>
        <taxon>Entelegynae</taxon>
        <taxon>Araneoidea</taxon>
        <taxon>Araneidae</taxon>
        <taxon>Caerostris</taxon>
    </lineage>
</organism>
<dbReference type="EMBL" id="BPLR01008471">
    <property type="protein sequence ID" value="GIY24953.1"/>
    <property type="molecule type" value="Genomic_DNA"/>
</dbReference>
<evidence type="ECO:0000313" key="2">
    <source>
        <dbReference type="Proteomes" id="UP001054945"/>
    </source>
</evidence>
<sequence length="86" mass="9257">MLGSHVTLIMASATDMRSDAAFPGPKPFRPEHRTAWGEGACAGAPSSHPVPSSILHPCDYLRQNERKSSRTDYLFVRGGGIFGRGS</sequence>
<dbReference type="Proteomes" id="UP001054945">
    <property type="component" value="Unassembled WGS sequence"/>
</dbReference>
<gene>
    <name evidence="1" type="ORF">CEXT_351751</name>
</gene>
<evidence type="ECO:0000313" key="1">
    <source>
        <dbReference type="EMBL" id="GIY24953.1"/>
    </source>
</evidence>
<proteinExistence type="predicted"/>
<dbReference type="AlphaFoldDB" id="A0AAV4RRM0"/>
<keyword evidence="2" id="KW-1185">Reference proteome</keyword>